<dbReference type="EMBL" id="WQNF01000043">
    <property type="protein sequence ID" value="MVT70453.1"/>
    <property type="molecule type" value="Genomic_DNA"/>
</dbReference>
<evidence type="ECO:0000256" key="2">
    <source>
        <dbReference type="ARBA" id="ARBA00022741"/>
    </source>
</evidence>
<name>A0A844STQ8_9BRAD</name>
<dbReference type="InterPro" id="IPR000890">
    <property type="entry name" value="Aliphatic_acid_kin_short-chain"/>
</dbReference>
<evidence type="ECO:0000256" key="3">
    <source>
        <dbReference type="ARBA" id="ARBA00022777"/>
    </source>
</evidence>
<evidence type="ECO:0000313" key="6">
    <source>
        <dbReference type="Proteomes" id="UP000436468"/>
    </source>
</evidence>
<proteinExistence type="predicted"/>
<keyword evidence="6" id="KW-1185">Reference proteome</keyword>
<dbReference type="Gene3D" id="3.30.420.40">
    <property type="match status" value="1"/>
</dbReference>
<sequence>MESLGRSTSPPWGCIDIQCPAFAGHLFVEHCAICVDQRRAEPAALLASHDPAAREAVDLFTFRVAAVVAVMAPLARLDGLMFTGGIGEYAPEIRQRSCDRLSWLGISNDTAAIAQGEQRIAAKGQPGRCTEHSDRRRSQYCAAQPQPADPELLVRNALGLVASRERV</sequence>
<dbReference type="GO" id="GO:0005524">
    <property type="term" value="F:ATP binding"/>
    <property type="evidence" value="ECO:0007669"/>
    <property type="project" value="UniProtKB-KW"/>
</dbReference>
<dbReference type="GO" id="GO:0005829">
    <property type="term" value="C:cytosol"/>
    <property type="evidence" value="ECO:0007669"/>
    <property type="project" value="TreeGrafter"/>
</dbReference>
<dbReference type="InterPro" id="IPR043129">
    <property type="entry name" value="ATPase_NBD"/>
</dbReference>
<evidence type="ECO:0000313" key="5">
    <source>
        <dbReference type="EMBL" id="MVT70453.1"/>
    </source>
</evidence>
<keyword evidence="3" id="KW-0418">Kinase</keyword>
<dbReference type="PANTHER" id="PTHR21060:SF21">
    <property type="entry name" value="ACETATE KINASE"/>
    <property type="match status" value="1"/>
</dbReference>
<organism evidence="5 6">
    <name type="scientific">Bradyrhizobium pachyrhizi</name>
    <dbReference type="NCBI Taxonomy" id="280333"/>
    <lineage>
        <taxon>Bacteria</taxon>
        <taxon>Pseudomonadati</taxon>
        <taxon>Pseudomonadota</taxon>
        <taxon>Alphaproteobacteria</taxon>
        <taxon>Hyphomicrobiales</taxon>
        <taxon>Nitrobacteraceae</taxon>
        <taxon>Bradyrhizobium</taxon>
    </lineage>
</organism>
<gene>
    <name evidence="5" type="ORF">GPL21_35855</name>
</gene>
<dbReference type="PANTHER" id="PTHR21060">
    <property type="entry name" value="ACETATE KINASE"/>
    <property type="match status" value="1"/>
</dbReference>
<dbReference type="SUPFAM" id="SSF53067">
    <property type="entry name" value="Actin-like ATPase domain"/>
    <property type="match status" value="1"/>
</dbReference>
<comment type="caution">
    <text evidence="5">The sequence shown here is derived from an EMBL/GenBank/DDBJ whole genome shotgun (WGS) entry which is preliminary data.</text>
</comment>
<dbReference type="Proteomes" id="UP000436468">
    <property type="component" value="Unassembled WGS sequence"/>
</dbReference>
<dbReference type="Pfam" id="PF00871">
    <property type="entry name" value="Acetate_kinase"/>
    <property type="match status" value="1"/>
</dbReference>
<keyword evidence="1" id="KW-0808">Transferase</keyword>
<evidence type="ECO:0000256" key="4">
    <source>
        <dbReference type="ARBA" id="ARBA00022840"/>
    </source>
</evidence>
<evidence type="ECO:0000256" key="1">
    <source>
        <dbReference type="ARBA" id="ARBA00022679"/>
    </source>
</evidence>
<reference evidence="5 6" key="1">
    <citation type="submission" date="2019-12" db="EMBL/GenBank/DDBJ databases">
        <title>Draft genome sequences Bradyrhizobium cajani AMBPC1010, Bradyrhizobium pachyrhizi AMBPC1040 and Bradyrhizobium yuanmingense ALSPC3051, three plant growth promoting strains isolated from nodules of Cajanus cajan L. in Dominican Republic.</title>
        <authorList>
            <person name="Flores-Felix J.D."/>
            <person name="Araujo J."/>
            <person name="Diaz-Alcantara C."/>
            <person name="Gonzalez-Andres F."/>
            <person name="Velazquez E."/>
        </authorList>
    </citation>
    <scope>NUCLEOTIDE SEQUENCE [LARGE SCALE GENOMIC DNA]</scope>
    <source>
        <strain evidence="5 6">1040</strain>
    </source>
</reference>
<protein>
    <submittedName>
        <fullName evidence="5">Uncharacterized protein</fullName>
    </submittedName>
</protein>
<dbReference type="GO" id="GO:0008776">
    <property type="term" value="F:acetate kinase activity"/>
    <property type="evidence" value="ECO:0007669"/>
    <property type="project" value="TreeGrafter"/>
</dbReference>
<accession>A0A844STQ8</accession>
<keyword evidence="4" id="KW-0067">ATP-binding</keyword>
<keyword evidence="2" id="KW-0547">Nucleotide-binding</keyword>
<dbReference type="AlphaFoldDB" id="A0A844STQ8"/>
<dbReference type="GO" id="GO:0006083">
    <property type="term" value="P:acetate metabolic process"/>
    <property type="evidence" value="ECO:0007669"/>
    <property type="project" value="TreeGrafter"/>
</dbReference>